<keyword evidence="5 6" id="KW-0472">Membrane</keyword>
<keyword evidence="8" id="KW-1185">Reference proteome</keyword>
<feature type="transmembrane region" description="Helical" evidence="6">
    <location>
        <begin position="40"/>
        <end position="62"/>
    </location>
</feature>
<evidence type="ECO:0000256" key="1">
    <source>
        <dbReference type="ARBA" id="ARBA00004651"/>
    </source>
</evidence>
<keyword evidence="4 6" id="KW-1133">Transmembrane helix</keyword>
<proteinExistence type="predicted"/>
<keyword evidence="2" id="KW-1003">Cell membrane</keyword>
<dbReference type="PANTHER" id="PTHR30086">
    <property type="entry name" value="ARGININE EXPORTER PROTEIN ARGO"/>
    <property type="match status" value="1"/>
</dbReference>
<evidence type="ECO:0000256" key="2">
    <source>
        <dbReference type="ARBA" id="ARBA00022475"/>
    </source>
</evidence>
<dbReference type="EMBL" id="CP126970">
    <property type="protein sequence ID" value="WIM70549.1"/>
    <property type="molecule type" value="Genomic_DNA"/>
</dbReference>
<evidence type="ECO:0000256" key="4">
    <source>
        <dbReference type="ARBA" id="ARBA00022989"/>
    </source>
</evidence>
<dbReference type="Proteomes" id="UP001238805">
    <property type="component" value="Chromosome"/>
</dbReference>
<feature type="transmembrane region" description="Helical" evidence="6">
    <location>
        <begin position="6"/>
        <end position="28"/>
    </location>
</feature>
<sequence>MDIVNLMSFWAVSLLLVCTPGPDWAFVLGAAFRRRPILPALAGLGAGYLGLTIVVAAGLGALVARHPALLTVVTVLGALVLLRIGWSMFHSARSGPVAVTMADEAPGEPLGGGHAVTTLEHTRVRWMTEGRTVARGAAVSGLNPKGLMLFIALLPQFVAAGDWPIAGQMVVLGCVFIVTAMTVYALLGVFAGRLLAGSERASRLLTGVAGGAMMCVAAVMLAQQVL</sequence>
<evidence type="ECO:0000313" key="7">
    <source>
        <dbReference type="EMBL" id="WIM70549.1"/>
    </source>
</evidence>
<evidence type="ECO:0000256" key="6">
    <source>
        <dbReference type="SAM" id="Phobius"/>
    </source>
</evidence>
<gene>
    <name evidence="7" type="ORF">QP029_01475</name>
</gene>
<feature type="transmembrane region" description="Helical" evidence="6">
    <location>
        <begin position="133"/>
        <end position="153"/>
    </location>
</feature>
<comment type="subcellular location">
    <subcellularLocation>
        <location evidence="1">Cell membrane</location>
        <topology evidence="1">Multi-pass membrane protein</topology>
    </subcellularLocation>
</comment>
<organism evidence="7 8">
    <name type="scientific">Corynebacterium suedekumii</name>
    <dbReference type="NCBI Taxonomy" id="3049801"/>
    <lineage>
        <taxon>Bacteria</taxon>
        <taxon>Bacillati</taxon>
        <taxon>Actinomycetota</taxon>
        <taxon>Actinomycetes</taxon>
        <taxon>Mycobacteriales</taxon>
        <taxon>Corynebacteriaceae</taxon>
        <taxon>Corynebacterium</taxon>
    </lineage>
</organism>
<evidence type="ECO:0000256" key="5">
    <source>
        <dbReference type="ARBA" id="ARBA00023136"/>
    </source>
</evidence>
<reference evidence="7 8" key="1">
    <citation type="submission" date="2023-05" db="EMBL/GenBank/DDBJ databases">
        <title>Corynebacterium suedekumii sp. nov. and Corynebacterium breve sp. nov. isolated from raw cow's milk.</title>
        <authorList>
            <person name="Baer M.K."/>
            <person name="Mehl L."/>
            <person name="Hellmuth R."/>
            <person name="Marke G."/>
            <person name="Lipski A."/>
        </authorList>
    </citation>
    <scope>NUCLEOTIDE SEQUENCE [LARGE SCALE GENOMIC DNA]</scope>
    <source>
        <strain evidence="7 8">LM112</strain>
    </source>
</reference>
<feature type="transmembrane region" description="Helical" evidence="6">
    <location>
        <begin position="68"/>
        <end position="86"/>
    </location>
</feature>
<dbReference type="RefSeq" id="WP_284875137.1">
    <property type="nucleotide sequence ID" value="NZ_CP126970.1"/>
</dbReference>
<dbReference type="PANTHER" id="PTHR30086:SF20">
    <property type="entry name" value="ARGININE EXPORTER PROTEIN ARGO-RELATED"/>
    <property type="match status" value="1"/>
</dbReference>
<accession>A0ABY8VQW1</accession>
<evidence type="ECO:0000313" key="8">
    <source>
        <dbReference type="Proteomes" id="UP001238805"/>
    </source>
</evidence>
<protein>
    <submittedName>
        <fullName evidence="7">LysE family translocator</fullName>
    </submittedName>
</protein>
<dbReference type="InterPro" id="IPR001123">
    <property type="entry name" value="LeuE-type"/>
</dbReference>
<evidence type="ECO:0000256" key="3">
    <source>
        <dbReference type="ARBA" id="ARBA00022692"/>
    </source>
</evidence>
<feature type="transmembrane region" description="Helical" evidence="6">
    <location>
        <begin position="204"/>
        <end position="222"/>
    </location>
</feature>
<feature type="transmembrane region" description="Helical" evidence="6">
    <location>
        <begin position="165"/>
        <end position="192"/>
    </location>
</feature>
<dbReference type="Pfam" id="PF01810">
    <property type="entry name" value="LysE"/>
    <property type="match status" value="1"/>
</dbReference>
<name>A0ABY8VQW1_9CORY</name>
<keyword evidence="3 6" id="KW-0812">Transmembrane</keyword>